<feature type="chain" id="PRO_5007119138" evidence="5">
    <location>
        <begin position="33"/>
        <end position="85"/>
    </location>
</feature>
<comment type="caution">
    <text evidence="6">The sequence shown here is derived from an EMBL/GenBank/DDBJ whole genome shotgun (WGS) entry which is preliminary data.</text>
</comment>
<proteinExistence type="predicted"/>
<dbReference type="GO" id="GO:0005576">
    <property type="term" value="C:extracellular region"/>
    <property type="evidence" value="ECO:0007669"/>
    <property type="project" value="UniProtKB-SubCell"/>
</dbReference>
<dbReference type="InterPro" id="IPR039639">
    <property type="entry name" value="IDA-like"/>
</dbReference>
<protein>
    <submittedName>
        <fullName evidence="6">Uncharacterized protein</fullName>
    </submittedName>
</protein>
<dbReference type="Gramene" id="KVH97458">
    <property type="protein sequence ID" value="KVH97458"/>
    <property type="gene ID" value="Ccrd_000385"/>
</dbReference>
<keyword evidence="2" id="KW-0964">Secreted</keyword>
<evidence type="ECO:0000313" key="7">
    <source>
        <dbReference type="Proteomes" id="UP000243975"/>
    </source>
</evidence>
<gene>
    <name evidence="6" type="ORF">Ccrd_000385</name>
</gene>
<feature type="signal peptide" evidence="5">
    <location>
        <begin position="1"/>
        <end position="32"/>
    </location>
</feature>
<evidence type="ECO:0000256" key="5">
    <source>
        <dbReference type="SAM" id="SignalP"/>
    </source>
</evidence>
<dbReference type="PANTHER" id="PTHR33599:SF20">
    <property type="entry name" value="PROTEIN IDA"/>
    <property type="match status" value="1"/>
</dbReference>
<dbReference type="Proteomes" id="UP000243975">
    <property type="component" value="Unassembled WGS sequence"/>
</dbReference>
<keyword evidence="7" id="KW-1185">Reference proteome</keyword>
<evidence type="ECO:0000256" key="4">
    <source>
        <dbReference type="SAM" id="MobiDB-lite"/>
    </source>
</evidence>
<evidence type="ECO:0000256" key="1">
    <source>
        <dbReference type="ARBA" id="ARBA00004239"/>
    </source>
</evidence>
<dbReference type="GO" id="GO:0010227">
    <property type="term" value="P:floral organ abscission"/>
    <property type="evidence" value="ECO:0007669"/>
    <property type="project" value="InterPro"/>
</dbReference>
<sequence length="85" mass="9334">MAALSSSKSQYVSWKLFVVLFFTALLVGQSSATSRGNTMMPLKHHPRKYDANPGLFFSMLPKGKRVPPSGPSKRHNSVVNSTPNN</sequence>
<feature type="region of interest" description="Disordered" evidence="4">
    <location>
        <begin position="61"/>
        <end position="85"/>
    </location>
</feature>
<evidence type="ECO:0000313" key="6">
    <source>
        <dbReference type="EMBL" id="KVH97458.1"/>
    </source>
</evidence>
<comment type="subcellular location">
    <subcellularLocation>
        <location evidence="1">Secreted</location>
        <location evidence="1">Extracellular space</location>
    </subcellularLocation>
</comment>
<keyword evidence="3 5" id="KW-0732">Signal</keyword>
<reference evidence="6 7" key="1">
    <citation type="journal article" date="2016" name="Sci. Rep.">
        <title>The genome sequence of the outbreeding globe artichoke constructed de novo incorporating a phase-aware low-pass sequencing strategy of F1 progeny.</title>
        <authorList>
            <person name="Scaglione D."/>
            <person name="Reyes-Chin-Wo S."/>
            <person name="Acquadro A."/>
            <person name="Froenicke L."/>
            <person name="Portis E."/>
            <person name="Beitel C."/>
            <person name="Tirone M."/>
            <person name="Mauro R."/>
            <person name="Lo Monaco A."/>
            <person name="Mauromicale G."/>
            <person name="Faccioli P."/>
            <person name="Cattivelli L."/>
            <person name="Rieseberg L."/>
            <person name="Michelmore R."/>
            <person name="Lanteri S."/>
        </authorList>
    </citation>
    <scope>NUCLEOTIDE SEQUENCE [LARGE SCALE GENOMIC DNA]</scope>
    <source>
        <strain evidence="6">2C</strain>
    </source>
</reference>
<accession>A0A103XV63</accession>
<name>A0A103XV63_CYNCS</name>
<evidence type="ECO:0000256" key="3">
    <source>
        <dbReference type="ARBA" id="ARBA00022729"/>
    </source>
</evidence>
<organism evidence="6 7">
    <name type="scientific">Cynara cardunculus var. scolymus</name>
    <name type="common">Globe artichoke</name>
    <name type="synonym">Cynara scolymus</name>
    <dbReference type="NCBI Taxonomy" id="59895"/>
    <lineage>
        <taxon>Eukaryota</taxon>
        <taxon>Viridiplantae</taxon>
        <taxon>Streptophyta</taxon>
        <taxon>Embryophyta</taxon>
        <taxon>Tracheophyta</taxon>
        <taxon>Spermatophyta</taxon>
        <taxon>Magnoliopsida</taxon>
        <taxon>eudicotyledons</taxon>
        <taxon>Gunneridae</taxon>
        <taxon>Pentapetalae</taxon>
        <taxon>asterids</taxon>
        <taxon>campanulids</taxon>
        <taxon>Asterales</taxon>
        <taxon>Asteraceae</taxon>
        <taxon>Carduoideae</taxon>
        <taxon>Cardueae</taxon>
        <taxon>Carduinae</taxon>
        <taxon>Cynara</taxon>
    </lineage>
</organism>
<dbReference type="AlphaFoldDB" id="A0A103XV63"/>
<dbReference type="EMBL" id="LEKV01003831">
    <property type="protein sequence ID" value="KVH97458.1"/>
    <property type="molecule type" value="Genomic_DNA"/>
</dbReference>
<dbReference type="PANTHER" id="PTHR33599">
    <property type="entry name" value="PROTEIN IDA-LIKE 5"/>
    <property type="match status" value="1"/>
</dbReference>
<evidence type="ECO:0000256" key="2">
    <source>
        <dbReference type="ARBA" id="ARBA00022525"/>
    </source>
</evidence>